<dbReference type="InterPro" id="IPR036739">
    <property type="entry name" value="SLC41_membr_dom_sf"/>
</dbReference>
<dbReference type="Gene3D" id="1.10.357.20">
    <property type="entry name" value="SLC41 divalent cation transporters, integral membrane domain"/>
    <property type="match status" value="1"/>
</dbReference>
<keyword evidence="8 9" id="KW-0472">Membrane</keyword>
<evidence type="ECO:0000256" key="4">
    <source>
        <dbReference type="ARBA" id="ARBA00022692"/>
    </source>
</evidence>
<evidence type="ECO:0000256" key="2">
    <source>
        <dbReference type="ARBA" id="ARBA00009749"/>
    </source>
</evidence>
<feature type="transmembrane region" description="Helical" evidence="9">
    <location>
        <begin position="138"/>
        <end position="159"/>
    </location>
</feature>
<evidence type="ECO:0000256" key="9">
    <source>
        <dbReference type="SAM" id="Phobius"/>
    </source>
</evidence>
<evidence type="ECO:0000313" key="11">
    <source>
        <dbReference type="EnsemblMetazoa" id="ACHR009804-PA"/>
    </source>
</evidence>
<dbReference type="Proteomes" id="UP000075881">
    <property type="component" value="Unassembled WGS sequence"/>
</dbReference>
<sequence length="228" mass="24132">MCLASRLSTQANLGNMSGRREIFHMILGNIALVQVQATVASFIVSMFAVVVGAIINGTIIFDHVMLLTASAMFTATSSCFVLDFVLVAVILVSSRTTMNPDNLATPLAASIGDVVSISLLAAMATLMGGLVLDKAVGIFNGFVVFQPIINGIGGNLVSVQASKISTMLHQSSIIVPYARTARILIAMSIPGQVLFIFVADYIHMSRSTIGAPFVLSYLFVSTLQERGV</sequence>
<keyword evidence="5" id="KW-0460">Magnesium</keyword>
<dbReference type="PANTHER" id="PTHR16228">
    <property type="entry name" value="DIVALENT CATION TRANSPORTER SOLUTE CARRIER FAMILY 41"/>
    <property type="match status" value="1"/>
</dbReference>
<dbReference type="EnsemblMetazoa" id="ACHR009804-RA">
    <property type="protein sequence ID" value="ACHR009804-PA"/>
    <property type="gene ID" value="ACHR009804"/>
</dbReference>
<dbReference type="AlphaFoldDB" id="A0A182KGB6"/>
<feature type="transmembrane region" description="Helical" evidence="9">
    <location>
        <begin position="67"/>
        <end position="92"/>
    </location>
</feature>
<evidence type="ECO:0000256" key="3">
    <source>
        <dbReference type="ARBA" id="ARBA00022448"/>
    </source>
</evidence>
<comment type="subcellular location">
    <subcellularLocation>
        <location evidence="1">Membrane</location>
        <topology evidence="1">Multi-pass membrane protein</topology>
    </subcellularLocation>
</comment>
<keyword evidence="6 9" id="KW-1133">Transmembrane helix</keyword>
<feature type="domain" description="SLC41A/MgtE integral membrane" evidence="10">
    <location>
        <begin position="1"/>
        <end position="122"/>
    </location>
</feature>
<dbReference type="SUPFAM" id="SSF161093">
    <property type="entry name" value="MgtE membrane domain-like"/>
    <property type="match status" value="2"/>
</dbReference>
<comment type="similarity">
    <text evidence="2">Belongs to the SLC41A transporter family.</text>
</comment>
<dbReference type="PANTHER" id="PTHR16228:SF26">
    <property type="entry name" value="SOLUTE CARRIER FAMILY 41 MEMBER 1-LIKE PROTEIN"/>
    <property type="match status" value="1"/>
</dbReference>
<keyword evidence="7" id="KW-0406">Ion transport</keyword>
<dbReference type="InterPro" id="IPR045349">
    <property type="entry name" value="SLC41A1-3"/>
</dbReference>
<feature type="transmembrane region" description="Helical" evidence="9">
    <location>
        <begin position="104"/>
        <end position="132"/>
    </location>
</feature>
<name>A0A182KGB6_9DIPT</name>
<keyword evidence="4 9" id="KW-0812">Transmembrane</keyword>
<keyword evidence="12" id="KW-1185">Reference proteome</keyword>
<proteinExistence type="inferred from homology"/>
<dbReference type="GO" id="GO:0008324">
    <property type="term" value="F:monoatomic cation transmembrane transporter activity"/>
    <property type="evidence" value="ECO:0007669"/>
    <property type="project" value="InterPro"/>
</dbReference>
<organism evidence="11 12">
    <name type="scientific">Anopheles christyi</name>
    <dbReference type="NCBI Taxonomy" id="43041"/>
    <lineage>
        <taxon>Eukaryota</taxon>
        <taxon>Metazoa</taxon>
        <taxon>Ecdysozoa</taxon>
        <taxon>Arthropoda</taxon>
        <taxon>Hexapoda</taxon>
        <taxon>Insecta</taxon>
        <taxon>Pterygota</taxon>
        <taxon>Neoptera</taxon>
        <taxon>Endopterygota</taxon>
        <taxon>Diptera</taxon>
        <taxon>Nematocera</taxon>
        <taxon>Culicoidea</taxon>
        <taxon>Culicidae</taxon>
        <taxon>Anophelinae</taxon>
        <taxon>Anopheles</taxon>
    </lineage>
</organism>
<dbReference type="GO" id="GO:0005886">
    <property type="term" value="C:plasma membrane"/>
    <property type="evidence" value="ECO:0007669"/>
    <property type="project" value="TreeGrafter"/>
</dbReference>
<protein>
    <recommendedName>
        <fullName evidence="10">SLC41A/MgtE integral membrane domain-containing protein</fullName>
    </recommendedName>
</protein>
<dbReference type="InterPro" id="IPR006667">
    <property type="entry name" value="SLC41_membr_dom"/>
</dbReference>
<reference evidence="12" key="1">
    <citation type="submission" date="2013-03" db="EMBL/GenBank/DDBJ databases">
        <title>The Genome Sequence of Anopheles christyi ACHKN1017.</title>
        <authorList>
            <consortium name="The Broad Institute Genomics Platform"/>
            <person name="Neafsey D.E."/>
            <person name="Besansky N."/>
            <person name="Walker B."/>
            <person name="Young S.K."/>
            <person name="Zeng Q."/>
            <person name="Gargeya S."/>
            <person name="Fitzgerald M."/>
            <person name="Haas B."/>
            <person name="Abouelleil A."/>
            <person name="Allen A.W."/>
            <person name="Alvarado L."/>
            <person name="Arachchi H.M."/>
            <person name="Berlin A.M."/>
            <person name="Chapman S.B."/>
            <person name="Gainer-Dewar J."/>
            <person name="Goldberg J."/>
            <person name="Griggs A."/>
            <person name="Gujja S."/>
            <person name="Hansen M."/>
            <person name="Howarth C."/>
            <person name="Imamovic A."/>
            <person name="Ireland A."/>
            <person name="Larimer J."/>
            <person name="McCowan C."/>
            <person name="Murphy C."/>
            <person name="Pearson M."/>
            <person name="Poon T.W."/>
            <person name="Priest M."/>
            <person name="Roberts A."/>
            <person name="Saif S."/>
            <person name="Shea T."/>
            <person name="Sisk P."/>
            <person name="Sykes S."/>
            <person name="Wortman J."/>
            <person name="Nusbaum C."/>
            <person name="Birren B."/>
        </authorList>
    </citation>
    <scope>NUCLEOTIDE SEQUENCE [LARGE SCALE GENOMIC DNA]</scope>
    <source>
        <strain evidence="12">ACHKN1017</strain>
    </source>
</reference>
<keyword evidence="3" id="KW-0813">Transport</keyword>
<accession>A0A182KGB6</accession>
<dbReference type="VEuPathDB" id="VectorBase:ACHR009804"/>
<evidence type="ECO:0000256" key="8">
    <source>
        <dbReference type="ARBA" id="ARBA00023136"/>
    </source>
</evidence>
<dbReference type="Pfam" id="PF01769">
    <property type="entry name" value="MgtE"/>
    <property type="match status" value="1"/>
</dbReference>
<feature type="transmembrane region" description="Helical" evidence="9">
    <location>
        <begin position="26"/>
        <end position="55"/>
    </location>
</feature>
<evidence type="ECO:0000256" key="6">
    <source>
        <dbReference type="ARBA" id="ARBA00022989"/>
    </source>
</evidence>
<feature type="transmembrane region" description="Helical" evidence="9">
    <location>
        <begin position="180"/>
        <end position="198"/>
    </location>
</feature>
<evidence type="ECO:0000313" key="12">
    <source>
        <dbReference type="Proteomes" id="UP000075881"/>
    </source>
</evidence>
<evidence type="ECO:0000256" key="5">
    <source>
        <dbReference type="ARBA" id="ARBA00022842"/>
    </source>
</evidence>
<evidence type="ECO:0000256" key="7">
    <source>
        <dbReference type="ARBA" id="ARBA00023065"/>
    </source>
</evidence>
<reference evidence="11" key="2">
    <citation type="submission" date="2020-05" db="UniProtKB">
        <authorList>
            <consortium name="EnsemblMetazoa"/>
        </authorList>
    </citation>
    <scope>IDENTIFICATION</scope>
    <source>
        <strain evidence="11">ACHKN1017</strain>
    </source>
</reference>
<evidence type="ECO:0000259" key="10">
    <source>
        <dbReference type="Pfam" id="PF01769"/>
    </source>
</evidence>
<evidence type="ECO:0000256" key="1">
    <source>
        <dbReference type="ARBA" id="ARBA00004141"/>
    </source>
</evidence>